<dbReference type="InterPro" id="IPR036138">
    <property type="entry name" value="PBP_dimer_sf"/>
</dbReference>
<evidence type="ECO:0000256" key="7">
    <source>
        <dbReference type="ARBA" id="ARBA00023136"/>
    </source>
</evidence>
<dbReference type="Gene3D" id="3.30.1390.30">
    <property type="entry name" value="Penicillin-binding protein 2a, domain 3"/>
    <property type="match status" value="1"/>
</dbReference>
<dbReference type="GO" id="GO:0046677">
    <property type="term" value="P:response to antibiotic"/>
    <property type="evidence" value="ECO:0007669"/>
    <property type="project" value="UniProtKB-UniRule"/>
</dbReference>
<evidence type="ECO:0000256" key="6">
    <source>
        <dbReference type="ARBA" id="ARBA00022801"/>
    </source>
</evidence>
<evidence type="ECO:0000256" key="3">
    <source>
        <dbReference type="ARBA" id="ARBA00007898"/>
    </source>
</evidence>
<dbReference type="GO" id="GO:0051301">
    <property type="term" value="P:cell division"/>
    <property type="evidence" value="ECO:0007669"/>
    <property type="project" value="UniProtKB-KW"/>
</dbReference>
<evidence type="ECO:0000259" key="12">
    <source>
        <dbReference type="Pfam" id="PF03717"/>
    </source>
</evidence>
<dbReference type="InterPro" id="IPR012338">
    <property type="entry name" value="Beta-lactam/transpept-like"/>
</dbReference>
<dbReference type="Gene3D" id="3.40.710.10">
    <property type="entry name" value="DD-peptidase/beta-lactamase superfamily"/>
    <property type="match status" value="1"/>
</dbReference>
<feature type="domain" description="NTF2-like N-terminal transpeptidase" evidence="13">
    <location>
        <begin position="67"/>
        <end position="149"/>
    </location>
</feature>
<dbReference type="InterPro" id="IPR001460">
    <property type="entry name" value="PCN-bd_Tpept"/>
</dbReference>
<organism evidence="14 15">
    <name type="scientific">Nocardioides kongjuensis</name>
    <dbReference type="NCBI Taxonomy" id="349522"/>
    <lineage>
        <taxon>Bacteria</taxon>
        <taxon>Bacillati</taxon>
        <taxon>Actinomycetota</taxon>
        <taxon>Actinomycetes</taxon>
        <taxon>Propionibacteriales</taxon>
        <taxon>Nocardioidaceae</taxon>
        <taxon>Nocardioides</taxon>
    </lineage>
</organism>
<keyword evidence="8 9" id="KW-0046">Antibiotic resistance</keyword>
<evidence type="ECO:0000256" key="5">
    <source>
        <dbReference type="ARBA" id="ARBA00022729"/>
    </source>
</evidence>
<feature type="signal peptide" evidence="10">
    <location>
        <begin position="1"/>
        <end position="22"/>
    </location>
</feature>
<dbReference type="GO" id="GO:0071972">
    <property type="term" value="F:peptidoglycan L,D-transpeptidase activity"/>
    <property type="evidence" value="ECO:0007669"/>
    <property type="project" value="TreeGrafter"/>
</dbReference>
<gene>
    <name evidence="14" type="ORF">BJ958_003721</name>
</gene>
<dbReference type="InterPro" id="IPR050515">
    <property type="entry name" value="Beta-lactam/transpept"/>
</dbReference>
<reference evidence="14 15" key="1">
    <citation type="submission" date="2020-07" db="EMBL/GenBank/DDBJ databases">
        <title>Sequencing the genomes of 1000 actinobacteria strains.</title>
        <authorList>
            <person name="Klenk H.-P."/>
        </authorList>
    </citation>
    <scope>NUCLEOTIDE SEQUENCE [LARGE SCALE GENOMIC DNA]</scope>
    <source>
        <strain evidence="14 15">DSM 19082</strain>
    </source>
</reference>
<dbReference type="PANTHER" id="PTHR30627:SF24">
    <property type="entry name" value="PENICILLIN-BINDING PROTEIN 4B"/>
    <property type="match status" value="1"/>
</dbReference>
<dbReference type="SUPFAM" id="SSF56519">
    <property type="entry name" value="Penicillin binding protein dimerisation domain"/>
    <property type="match status" value="1"/>
</dbReference>
<dbReference type="Gene3D" id="3.90.1310.10">
    <property type="entry name" value="Penicillin-binding protein 2a (Domain 2)"/>
    <property type="match status" value="1"/>
</dbReference>
<evidence type="ECO:0000259" key="13">
    <source>
        <dbReference type="Pfam" id="PF05223"/>
    </source>
</evidence>
<evidence type="ECO:0000313" key="14">
    <source>
        <dbReference type="EMBL" id="NYD32175.1"/>
    </source>
</evidence>
<feature type="domain" description="Penicillin-binding protein transpeptidase" evidence="11">
    <location>
        <begin position="366"/>
        <end position="640"/>
    </location>
</feature>
<feature type="domain" description="Penicillin-binding protein dimerisation" evidence="12">
    <location>
        <begin position="158"/>
        <end position="316"/>
    </location>
</feature>
<dbReference type="GO" id="GO:0071555">
    <property type="term" value="P:cell wall organization"/>
    <property type="evidence" value="ECO:0007669"/>
    <property type="project" value="TreeGrafter"/>
</dbReference>
<keyword evidence="14" id="KW-0131">Cell cycle</keyword>
<keyword evidence="15" id="KW-1185">Reference proteome</keyword>
<comment type="subcellular location">
    <subcellularLocation>
        <location evidence="1">Membrane</location>
    </subcellularLocation>
</comment>
<evidence type="ECO:0000256" key="10">
    <source>
        <dbReference type="SAM" id="SignalP"/>
    </source>
</evidence>
<comment type="catalytic activity">
    <reaction evidence="9">
        <text>a beta-lactam + H2O = a substituted beta-amino acid</text>
        <dbReference type="Rhea" id="RHEA:20401"/>
        <dbReference type="ChEBI" id="CHEBI:15377"/>
        <dbReference type="ChEBI" id="CHEBI:35627"/>
        <dbReference type="ChEBI" id="CHEBI:140347"/>
        <dbReference type="EC" id="3.5.2.6"/>
    </reaction>
</comment>
<dbReference type="SUPFAM" id="SSF56601">
    <property type="entry name" value="beta-lactamase/transpeptidase-like"/>
    <property type="match status" value="1"/>
</dbReference>
<evidence type="ECO:0000256" key="1">
    <source>
        <dbReference type="ARBA" id="ARBA00004370"/>
    </source>
</evidence>
<evidence type="ECO:0000256" key="8">
    <source>
        <dbReference type="ARBA" id="ARBA00023251"/>
    </source>
</evidence>
<dbReference type="GO" id="GO:0005886">
    <property type="term" value="C:plasma membrane"/>
    <property type="evidence" value="ECO:0007669"/>
    <property type="project" value="TreeGrafter"/>
</dbReference>
<evidence type="ECO:0000313" key="15">
    <source>
        <dbReference type="Proteomes" id="UP000582231"/>
    </source>
</evidence>
<keyword evidence="6 9" id="KW-0378">Hydrolase</keyword>
<dbReference type="Pfam" id="PF05223">
    <property type="entry name" value="MecA_N"/>
    <property type="match status" value="1"/>
</dbReference>
<keyword evidence="14" id="KW-0132">Cell division</keyword>
<comment type="similarity">
    <text evidence="2">Belongs to the transpeptidase family.</text>
</comment>
<dbReference type="PANTHER" id="PTHR30627">
    <property type="entry name" value="PEPTIDOGLYCAN D,D-TRANSPEPTIDASE"/>
    <property type="match status" value="1"/>
</dbReference>
<dbReference type="InterPro" id="IPR005311">
    <property type="entry name" value="PBP_dimer"/>
</dbReference>
<dbReference type="RefSeq" id="WP_179728387.1">
    <property type="nucleotide sequence ID" value="NZ_BAABEF010000001.1"/>
</dbReference>
<dbReference type="Proteomes" id="UP000582231">
    <property type="component" value="Unassembled WGS sequence"/>
</dbReference>
<dbReference type="GO" id="GO:0008800">
    <property type="term" value="F:beta-lactamase activity"/>
    <property type="evidence" value="ECO:0007669"/>
    <property type="project" value="UniProtKB-UniRule"/>
</dbReference>
<proteinExistence type="inferred from homology"/>
<dbReference type="InterPro" id="IPR007887">
    <property type="entry name" value="MecA_N"/>
</dbReference>
<evidence type="ECO:0000256" key="4">
    <source>
        <dbReference type="ARBA" id="ARBA00012865"/>
    </source>
</evidence>
<comment type="caution">
    <text evidence="14">The sequence shown here is derived from an EMBL/GenBank/DDBJ whole genome shotgun (WGS) entry which is preliminary data.</text>
</comment>
<evidence type="ECO:0000256" key="2">
    <source>
        <dbReference type="ARBA" id="ARBA00007171"/>
    </source>
</evidence>
<dbReference type="GO" id="GO:0017001">
    <property type="term" value="P:antibiotic catabolic process"/>
    <property type="evidence" value="ECO:0007669"/>
    <property type="project" value="InterPro"/>
</dbReference>
<dbReference type="EMBL" id="JACCBF010000001">
    <property type="protein sequence ID" value="NYD32175.1"/>
    <property type="molecule type" value="Genomic_DNA"/>
</dbReference>
<dbReference type="AlphaFoldDB" id="A0A852RMC7"/>
<keyword evidence="5 10" id="KW-0732">Signal</keyword>
<comment type="similarity">
    <text evidence="3 9">Belongs to the class-D beta-lactamase family.</text>
</comment>
<dbReference type="InterPro" id="IPR002137">
    <property type="entry name" value="Beta-lactam_class-D_AS"/>
</dbReference>
<name>A0A852RMC7_9ACTN</name>
<dbReference type="GO" id="GO:0008658">
    <property type="term" value="F:penicillin binding"/>
    <property type="evidence" value="ECO:0007669"/>
    <property type="project" value="InterPro"/>
</dbReference>
<accession>A0A852RMC7</accession>
<dbReference type="PROSITE" id="PS51257">
    <property type="entry name" value="PROKAR_LIPOPROTEIN"/>
    <property type="match status" value="1"/>
</dbReference>
<protein>
    <recommendedName>
        <fullName evidence="4 9">Beta-lactamase</fullName>
        <ecNumber evidence="4 9">3.5.2.6</ecNumber>
    </recommendedName>
</protein>
<evidence type="ECO:0000256" key="9">
    <source>
        <dbReference type="RuleBase" id="RU361140"/>
    </source>
</evidence>
<keyword evidence="7" id="KW-0472">Membrane</keyword>
<dbReference type="Pfam" id="PF03717">
    <property type="entry name" value="PBP_dimer"/>
    <property type="match status" value="1"/>
</dbReference>
<feature type="chain" id="PRO_5039038381" description="Beta-lactamase" evidence="10">
    <location>
        <begin position="23"/>
        <end position="645"/>
    </location>
</feature>
<dbReference type="Pfam" id="PF00905">
    <property type="entry name" value="Transpeptidase"/>
    <property type="match status" value="1"/>
</dbReference>
<dbReference type="PROSITE" id="PS00337">
    <property type="entry name" value="BETA_LACTAMASE_D"/>
    <property type="match status" value="1"/>
</dbReference>
<evidence type="ECO:0000259" key="11">
    <source>
        <dbReference type="Pfam" id="PF00905"/>
    </source>
</evidence>
<dbReference type="EC" id="3.5.2.6" evidence="4 9"/>
<sequence>MRRTSAALTSLLVLGGALSACSGDDAGGAEAVAKQLAGALVAAATPQSGDASKAPDPLASVPFTGADSATVTKAYADIVDDMDGVVPTVAVGEVDSSADKPTATLRWSWPVVDGADPWAYETTVALSHQGDKWSVGWAPDVVAPDLAEGETLDAVTQPTDRGDVTGAGGTVLVTERAVVRVGIDRSKVDAAAAPASAKALARLVGVDVKPYVKAVSGAGPRAFVEAITYRAGEEPAGFADALGAIAGATTVDAELALAPSRDFAAPILGRVGPVTAEMVEKHPDTYRSGDVAGLSGLQARYDEQLRGSVGRVVYVVPAPDSKDPGADKREVYRHDATPGQPLAITLDERLQTLAEQVLAKTRPAAALVALRPSDGAILAAANDAATGGQNYATFGQFAPGSTFKIVTSLALLRAGLTPESPVECTPTVSVNGKQFKNYSDYPSSALGTIPLREAVAQSCNTALIGQRDRLGKGDLASAAATLGLGVDHDLGFPSFFGEVPAPASETEAAASLIGQGKVLASPMAMATVIASVQAGTTVVPRLVDQVDVSVPAEAEPLAPAEADQLRAILRQVVTEGSGRGLADVPGPPVIAKTGTAEYADGDTVRTHAWMVAAQGDLAVAVYVETGESGSQTAGPLLEAFLRGAR</sequence>